<dbReference type="Pfam" id="PF00583">
    <property type="entry name" value="Acetyltransf_1"/>
    <property type="match status" value="1"/>
</dbReference>
<dbReference type="Proteomes" id="UP000639973">
    <property type="component" value="Unassembled WGS sequence"/>
</dbReference>
<keyword evidence="2" id="KW-0012">Acyltransferase</keyword>
<reference evidence="5" key="1">
    <citation type="journal article" date="2019" name="Int. J. Syst. Evol. Microbiol.">
        <title>The Global Catalogue of Microorganisms (GCM) 10K type strain sequencing project: providing services to taxonomists for standard genome sequencing and annotation.</title>
        <authorList>
            <consortium name="The Broad Institute Genomics Platform"/>
            <consortium name="The Broad Institute Genome Sequencing Center for Infectious Disease"/>
            <person name="Wu L."/>
            <person name="Ma J."/>
        </authorList>
    </citation>
    <scope>NUCLEOTIDE SEQUENCE [LARGE SCALE GENOMIC DNA]</scope>
    <source>
        <strain evidence="5">JCM 15442</strain>
    </source>
</reference>
<evidence type="ECO:0000259" key="3">
    <source>
        <dbReference type="PROSITE" id="PS51186"/>
    </source>
</evidence>
<dbReference type="EMBL" id="BMOL01000002">
    <property type="protein sequence ID" value="GGL71608.1"/>
    <property type="molecule type" value="Genomic_DNA"/>
</dbReference>
<dbReference type="InterPro" id="IPR050832">
    <property type="entry name" value="Bact_Acetyltransf"/>
</dbReference>
<protein>
    <submittedName>
        <fullName evidence="4">GNAT family N-acetyltransferase</fullName>
    </submittedName>
</protein>
<dbReference type="PROSITE" id="PS51186">
    <property type="entry name" value="GNAT"/>
    <property type="match status" value="1"/>
</dbReference>
<accession>A0ABQ2G2M1</accession>
<evidence type="ECO:0000313" key="4">
    <source>
        <dbReference type="EMBL" id="GGL71608.1"/>
    </source>
</evidence>
<evidence type="ECO:0000256" key="2">
    <source>
        <dbReference type="ARBA" id="ARBA00023315"/>
    </source>
</evidence>
<sequence length="298" mass="32878">MPHLIFPLEDTTMIRSMQATDIPDILSLLHWMDAAPEREVFAPDSRDPRELHLECEDGLCLVEEDDDGVRAYCALSPFRDGLVLEGPISEGGHMGALLARAAQHTDGQPVYAFSARDNLPVRAALEGAGFAPLHSTAFYSAPLDRIARKAQVPPGYRTTDSLPVAEYRALYRAAEDAWAGRLDWTPEQYAAHFADDTVGLVALWRDNQPVGFAELEYSPDDARADVTYLAVHPAERGQGLGRVLLALAAAEAQARPELRTLRVRAHDHLHAARALYAREGFTHCRSIVTYLLEGEEEA</sequence>
<keyword evidence="5" id="KW-1185">Reference proteome</keyword>
<organism evidence="4 5">
    <name type="scientific">Deinococcus aerolatus</name>
    <dbReference type="NCBI Taxonomy" id="522487"/>
    <lineage>
        <taxon>Bacteria</taxon>
        <taxon>Thermotogati</taxon>
        <taxon>Deinococcota</taxon>
        <taxon>Deinococci</taxon>
        <taxon>Deinococcales</taxon>
        <taxon>Deinococcaceae</taxon>
        <taxon>Deinococcus</taxon>
    </lineage>
</organism>
<evidence type="ECO:0000313" key="5">
    <source>
        <dbReference type="Proteomes" id="UP000639973"/>
    </source>
</evidence>
<feature type="domain" description="N-acetyltransferase" evidence="3">
    <location>
        <begin position="157"/>
        <end position="298"/>
    </location>
</feature>
<keyword evidence="1" id="KW-0808">Transferase</keyword>
<gene>
    <name evidence="4" type="ORF">GCM10010840_07170</name>
</gene>
<proteinExistence type="predicted"/>
<dbReference type="CDD" id="cd04301">
    <property type="entry name" value="NAT_SF"/>
    <property type="match status" value="1"/>
</dbReference>
<evidence type="ECO:0000256" key="1">
    <source>
        <dbReference type="ARBA" id="ARBA00022679"/>
    </source>
</evidence>
<dbReference type="InterPro" id="IPR016181">
    <property type="entry name" value="Acyl_CoA_acyltransferase"/>
</dbReference>
<dbReference type="PANTHER" id="PTHR43877">
    <property type="entry name" value="AMINOALKYLPHOSPHONATE N-ACETYLTRANSFERASE-RELATED-RELATED"/>
    <property type="match status" value="1"/>
</dbReference>
<comment type="caution">
    <text evidence="4">The sequence shown here is derived from an EMBL/GenBank/DDBJ whole genome shotgun (WGS) entry which is preliminary data.</text>
</comment>
<name>A0ABQ2G2M1_9DEIO</name>
<dbReference type="SUPFAM" id="SSF55729">
    <property type="entry name" value="Acyl-CoA N-acyltransferases (Nat)"/>
    <property type="match status" value="1"/>
</dbReference>
<dbReference type="InterPro" id="IPR000182">
    <property type="entry name" value="GNAT_dom"/>
</dbReference>
<dbReference type="Gene3D" id="3.40.630.30">
    <property type="match status" value="1"/>
</dbReference>